<protein>
    <submittedName>
        <fullName evidence="2">McrC family protein</fullName>
    </submittedName>
</protein>
<reference evidence="2 3" key="1">
    <citation type="submission" date="2022-02" db="EMBL/GenBank/DDBJ databases">
        <title>Phenotypic, genotypic and serological characterization of Edwardsiella ictaluri from catfish and ornamental fish species.</title>
        <authorList>
            <person name="Rose D."/>
            <person name="Tekedar H.C."/>
            <person name="Waldbieser G.C."/>
            <person name="Aarattuthodi S."/>
            <person name="Griffin M.J."/>
        </authorList>
    </citation>
    <scope>NUCLEOTIDE SEQUENCE [LARGE SCALE GENOMIC DNA]</scope>
    <source>
        <strain evidence="2 3">13 TAL-140 K3</strain>
    </source>
</reference>
<dbReference type="EMBL" id="CP092014">
    <property type="protein sequence ID" value="WFN95615.1"/>
    <property type="molecule type" value="Genomic_DNA"/>
</dbReference>
<dbReference type="Proteomes" id="UP001222680">
    <property type="component" value="Chromosome"/>
</dbReference>
<accession>A0ABY8GDU4</accession>
<sequence>MYKDITLFEYAYLVSEEHAITPTPHQVAVISAAAFAYLKKMALSPTKERQLFRLCSKYGVEALQAQNYAGVIFTPDGTQIEVLPKLGLTSPADASPNGRLDHASGDKGGLC</sequence>
<keyword evidence="3" id="KW-1185">Reference proteome</keyword>
<feature type="region of interest" description="Disordered" evidence="1">
    <location>
        <begin position="89"/>
        <end position="111"/>
    </location>
</feature>
<proteinExistence type="predicted"/>
<organism evidence="2 3">
    <name type="scientific">Edwardsiella ictaluri</name>
    <dbReference type="NCBI Taxonomy" id="67780"/>
    <lineage>
        <taxon>Bacteria</taxon>
        <taxon>Pseudomonadati</taxon>
        <taxon>Pseudomonadota</taxon>
        <taxon>Gammaproteobacteria</taxon>
        <taxon>Enterobacterales</taxon>
        <taxon>Hafniaceae</taxon>
        <taxon>Edwardsiella</taxon>
    </lineage>
</organism>
<evidence type="ECO:0000313" key="2">
    <source>
        <dbReference type="EMBL" id="WFN95615.1"/>
    </source>
</evidence>
<name>A0ABY8GDU4_EDWIC</name>
<evidence type="ECO:0000256" key="1">
    <source>
        <dbReference type="SAM" id="MobiDB-lite"/>
    </source>
</evidence>
<gene>
    <name evidence="2" type="ORF">MAY91_11830</name>
</gene>
<evidence type="ECO:0000313" key="3">
    <source>
        <dbReference type="Proteomes" id="UP001222680"/>
    </source>
</evidence>